<reference evidence="2 3" key="1">
    <citation type="journal article" date="2019" name="J. Hered.">
        <title>An Improved Genome Assembly for Drosophila navojoa, the Basal Species in the mojavensis Cluster.</title>
        <authorList>
            <person name="Vanderlinde T."/>
            <person name="Dupim E.G."/>
            <person name="Nazario-Yepiz N.O."/>
            <person name="Carvalho A.B."/>
        </authorList>
    </citation>
    <scope>NUCLEOTIDE SEQUENCE [LARGE SCALE GENOMIC DNA]</scope>
    <source>
        <strain evidence="2">Navoj_Jal97</strain>
        <tissue evidence="2">Whole organism</tissue>
    </source>
</reference>
<organism evidence="2 3">
    <name type="scientific">Drosophila navojoa</name>
    <name type="common">Fruit fly</name>
    <dbReference type="NCBI Taxonomy" id="7232"/>
    <lineage>
        <taxon>Eukaryota</taxon>
        <taxon>Metazoa</taxon>
        <taxon>Ecdysozoa</taxon>
        <taxon>Arthropoda</taxon>
        <taxon>Hexapoda</taxon>
        <taxon>Insecta</taxon>
        <taxon>Pterygota</taxon>
        <taxon>Neoptera</taxon>
        <taxon>Endopterygota</taxon>
        <taxon>Diptera</taxon>
        <taxon>Brachycera</taxon>
        <taxon>Muscomorpha</taxon>
        <taxon>Ephydroidea</taxon>
        <taxon>Drosophilidae</taxon>
        <taxon>Drosophila</taxon>
    </lineage>
</organism>
<evidence type="ECO:0000313" key="3">
    <source>
        <dbReference type="Proteomes" id="UP000295192"/>
    </source>
</evidence>
<dbReference type="AlphaFoldDB" id="A0A484BMT0"/>
<gene>
    <name evidence="2" type="ORF">AWZ03_004218</name>
</gene>
<comment type="caution">
    <text evidence="2">The sequence shown here is derived from an EMBL/GenBank/DDBJ whole genome shotgun (WGS) entry which is preliminary data.</text>
</comment>
<dbReference type="EMBL" id="LSRL02000024">
    <property type="protein sequence ID" value="TDG49350.1"/>
    <property type="molecule type" value="Genomic_DNA"/>
</dbReference>
<keyword evidence="3" id="KW-1185">Reference proteome</keyword>
<sequence>MATMCTTNKNKNCYQNTNNSSNRSNYCSNNSGKESSCSPVLWVALVGFALALNLPGCLGEQHPATADEGQPSNRAPLTAVAVVIDAIHS</sequence>
<protein>
    <submittedName>
        <fullName evidence="2">Uncharacterized protein</fullName>
    </submittedName>
</protein>
<dbReference type="Proteomes" id="UP000295192">
    <property type="component" value="Unassembled WGS sequence"/>
</dbReference>
<dbReference type="OrthoDB" id="8825892at2759"/>
<proteinExistence type="predicted"/>
<evidence type="ECO:0000256" key="1">
    <source>
        <dbReference type="SAM" id="MobiDB-lite"/>
    </source>
</evidence>
<evidence type="ECO:0000313" key="2">
    <source>
        <dbReference type="EMBL" id="TDG49350.1"/>
    </source>
</evidence>
<name>A0A484BMT0_DRONA</name>
<accession>A0A484BMT0</accession>
<feature type="region of interest" description="Disordered" evidence="1">
    <location>
        <begin position="1"/>
        <end position="25"/>
    </location>
</feature>